<gene>
    <name evidence="3" type="ORF">SAMN04487977_102516</name>
</gene>
<dbReference type="Gene3D" id="3.40.50.850">
    <property type="entry name" value="Isochorismatase-like"/>
    <property type="match status" value="1"/>
</dbReference>
<dbReference type="InterPro" id="IPR000868">
    <property type="entry name" value="Isochorismatase-like_dom"/>
</dbReference>
<keyword evidence="1" id="KW-0378">Hydrolase</keyword>
<organism evidence="3 4">
    <name type="scientific">Treponema bryantii</name>
    <dbReference type="NCBI Taxonomy" id="163"/>
    <lineage>
        <taxon>Bacteria</taxon>
        <taxon>Pseudomonadati</taxon>
        <taxon>Spirochaetota</taxon>
        <taxon>Spirochaetia</taxon>
        <taxon>Spirochaetales</taxon>
        <taxon>Treponemataceae</taxon>
        <taxon>Treponema</taxon>
    </lineage>
</organism>
<dbReference type="Proteomes" id="UP000182360">
    <property type="component" value="Unassembled WGS sequence"/>
</dbReference>
<evidence type="ECO:0000313" key="3">
    <source>
        <dbReference type="EMBL" id="SEQ10816.1"/>
    </source>
</evidence>
<dbReference type="GO" id="GO:0016787">
    <property type="term" value="F:hydrolase activity"/>
    <property type="evidence" value="ECO:0007669"/>
    <property type="project" value="UniProtKB-KW"/>
</dbReference>
<dbReference type="Pfam" id="PF00857">
    <property type="entry name" value="Isochorismatase"/>
    <property type="match status" value="1"/>
</dbReference>
<dbReference type="RefSeq" id="WP_074641752.1">
    <property type="nucleotide sequence ID" value="NZ_FOFU01000002.1"/>
</dbReference>
<feature type="domain" description="Isochorismatase-like" evidence="2">
    <location>
        <begin position="2"/>
        <end position="140"/>
    </location>
</feature>
<dbReference type="OrthoDB" id="9785724at2"/>
<protein>
    <submittedName>
        <fullName evidence="3">Nicotinamidase-related amidase</fullName>
    </submittedName>
</protein>
<reference evidence="3 4" key="1">
    <citation type="submission" date="2016-10" db="EMBL/GenBank/DDBJ databases">
        <authorList>
            <person name="de Groot N.N."/>
        </authorList>
    </citation>
    <scope>NUCLEOTIDE SEQUENCE [LARGE SCALE GENOMIC DNA]</scope>
    <source>
        <strain evidence="3 4">B25</strain>
    </source>
</reference>
<accession>A0A1H9DBF8</accession>
<evidence type="ECO:0000259" key="2">
    <source>
        <dbReference type="Pfam" id="PF00857"/>
    </source>
</evidence>
<dbReference type="SUPFAM" id="SSF52499">
    <property type="entry name" value="Isochorismatase-like hydrolases"/>
    <property type="match status" value="1"/>
</dbReference>
<evidence type="ECO:0000313" key="4">
    <source>
        <dbReference type="Proteomes" id="UP000182360"/>
    </source>
</evidence>
<evidence type="ECO:0000256" key="1">
    <source>
        <dbReference type="ARBA" id="ARBA00022801"/>
    </source>
</evidence>
<dbReference type="AlphaFoldDB" id="A0A1H9DBF8"/>
<dbReference type="InterPro" id="IPR036380">
    <property type="entry name" value="Isochorismatase-like_sf"/>
</dbReference>
<dbReference type="InterPro" id="IPR050272">
    <property type="entry name" value="Isochorismatase-like_hydrls"/>
</dbReference>
<dbReference type="EMBL" id="FOFU01000002">
    <property type="protein sequence ID" value="SEQ10816.1"/>
    <property type="molecule type" value="Genomic_DNA"/>
</dbReference>
<dbReference type="PANTHER" id="PTHR43540">
    <property type="entry name" value="PEROXYUREIDOACRYLATE/UREIDOACRYLATE AMIDOHYDROLASE-RELATED"/>
    <property type="match status" value="1"/>
</dbReference>
<dbReference type="PANTHER" id="PTHR43540:SF14">
    <property type="entry name" value="ISOCHORISMATASE"/>
    <property type="match status" value="1"/>
</dbReference>
<keyword evidence="4" id="KW-1185">Reference proteome</keyword>
<proteinExistence type="predicted"/>
<name>A0A1H9DBF8_9SPIR</name>
<sequence length="182" mass="20885">MLLLVVDTQKGCFNESLYAFETVKNNIKKLIAVARENNVEVAYVQHDDGPGTDLDKLTDNYEVYEEFAPRAGEKRFEKNVNSAFHPMTGLTYYLNSKGEKDIITIGVSTDYCMDATIKSGFERGFNIYVPAYTNSTYDNPYFDKETAYKYFNEFMWGRRYAKIITMEDAIQLLQESGKGSQN</sequence>